<protein>
    <submittedName>
        <fullName evidence="2">Sodium/glutamate symporter family protein</fullName>
    </submittedName>
</protein>
<evidence type="ECO:0000256" key="1">
    <source>
        <dbReference type="SAM" id="Phobius"/>
    </source>
</evidence>
<dbReference type="EMBL" id="AVNI01000001">
    <property type="protein sequence ID" value="EQD89809.1"/>
    <property type="molecule type" value="Genomic_DNA"/>
</dbReference>
<feature type="transmembrane region" description="Helical" evidence="1">
    <location>
        <begin position="38"/>
        <end position="58"/>
    </location>
</feature>
<dbReference type="PATRIC" id="fig|1352357.3.peg.201"/>
<comment type="caution">
    <text evidence="2">The sequence shown here is derived from an EMBL/GenBank/DDBJ whole genome shotgun (WGS) entry which is preliminary data.</text>
</comment>
<name>T2SE83_HELPX</name>
<dbReference type="GO" id="GO:0015501">
    <property type="term" value="F:glutamate:sodium symporter activity"/>
    <property type="evidence" value="ECO:0007669"/>
    <property type="project" value="InterPro"/>
</dbReference>
<sequence>MQEIKLDIYATLVCMVLVLLLGRYVISKVKFLRDYDIPEPVVGGVLVAFSIMLARQFYNFGLQFDSSLKDPLMLTFFITIGLSADFKSLQKGGKMLAVFCWLWRGLWCVKM</sequence>
<proteinExistence type="predicted"/>
<organism evidence="2 3">
    <name type="scientific">Helicobacter pylori SouthAfrica50</name>
    <dbReference type="NCBI Taxonomy" id="1352357"/>
    <lineage>
        <taxon>Bacteria</taxon>
        <taxon>Pseudomonadati</taxon>
        <taxon>Campylobacterota</taxon>
        <taxon>Epsilonproteobacteria</taxon>
        <taxon>Campylobacterales</taxon>
        <taxon>Helicobacteraceae</taxon>
        <taxon>Helicobacter</taxon>
    </lineage>
</organism>
<dbReference type="PANTHER" id="PTHR36178">
    <property type="entry name" value="SLR0625 PROTEIN"/>
    <property type="match status" value="1"/>
</dbReference>
<feature type="transmembrane region" description="Helical" evidence="1">
    <location>
        <begin position="6"/>
        <end position="26"/>
    </location>
</feature>
<dbReference type="Pfam" id="PF03616">
    <property type="entry name" value="Glt_symporter"/>
    <property type="match status" value="1"/>
</dbReference>
<accession>T2SE83</accession>
<dbReference type="PANTHER" id="PTHR36178:SF1">
    <property type="entry name" value="SODIUM_GLUTAMATE SYMPORTER"/>
    <property type="match status" value="1"/>
</dbReference>
<dbReference type="AlphaFoldDB" id="T2SE83"/>
<keyword evidence="1" id="KW-1133">Transmembrane helix</keyword>
<evidence type="ECO:0000313" key="3">
    <source>
        <dbReference type="Proteomes" id="UP000015816"/>
    </source>
</evidence>
<dbReference type="GO" id="GO:0015813">
    <property type="term" value="P:L-glutamate transmembrane transport"/>
    <property type="evidence" value="ECO:0007669"/>
    <property type="project" value="InterPro"/>
</dbReference>
<dbReference type="GO" id="GO:0016020">
    <property type="term" value="C:membrane"/>
    <property type="evidence" value="ECO:0007669"/>
    <property type="project" value="InterPro"/>
</dbReference>
<reference evidence="2 3" key="1">
    <citation type="journal article" date="2013" name="Genome Announc.">
        <title>Genome Sequences of Three hpAfrica2 Strains of Helicobacter pylori.</title>
        <authorList>
            <person name="Duncan S.S."/>
            <person name="Bertoli M.T."/>
            <person name="Kersulyte D."/>
            <person name="Valk P.L."/>
            <person name="Tamma S."/>
            <person name="Segal I."/>
            <person name="McClain M.S."/>
            <person name="Cover T.L."/>
            <person name="Berg D.E."/>
        </authorList>
    </citation>
    <scope>NUCLEOTIDE SEQUENCE [LARGE SCALE GENOMIC DNA]</scope>
    <source>
        <strain evidence="2 3">SouthAfrica50</strain>
    </source>
</reference>
<keyword evidence="1" id="KW-0472">Membrane</keyword>
<keyword evidence="1" id="KW-0812">Transmembrane</keyword>
<gene>
    <name evidence="2" type="ORF">HPSA50_0202</name>
</gene>
<evidence type="ECO:0000313" key="2">
    <source>
        <dbReference type="EMBL" id="EQD89809.1"/>
    </source>
</evidence>
<dbReference type="InterPro" id="IPR004445">
    <property type="entry name" value="GltS"/>
</dbReference>
<dbReference type="Proteomes" id="UP000015816">
    <property type="component" value="Unassembled WGS sequence"/>
</dbReference>